<feature type="region of interest" description="Disordered" evidence="1">
    <location>
        <begin position="93"/>
        <end position="118"/>
    </location>
</feature>
<organism evidence="2 3">
    <name type="scientific">Prorocentrum cordatum</name>
    <dbReference type="NCBI Taxonomy" id="2364126"/>
    <lineage>
        <taxon>Eukaryota</taxon>
        <taxon>Sar</taxon>
        <taxon>Alveolata</taxon>
        <taxon>Dinophyceae</taxon>
        <taxon>Prorocentrales</taxon>
        <taxon>Prorocentraceae</taxon>
        <taxon>Prorocentrum</taxon>
    </lineage>
</organism>
<evidence type="ECO:0000256" key="1">
    <source>
        <dbReference type="SAM" id="MobiDB-lite"/>
    </source>
</evidence>
<protein>
    <submittedName>
        <fullName evidence="2">Uncharacterized protein</fullName>
    </submittedName>
</protein>
<evidence type="ECO:0000313" key="2">
    <source>
        <dbReference type="EMBL" id="CAK0798643.1"/>
    </source>
</evidence>
<reference evidence="2" key="1">
    <citation type="submission" date="2023-10" db="EMBL/GenBank/DDBJ databases">
        <authorList>
            <person name="Chen Y."/>
            <person name="Shah S."/>
            <person name="Dougan E. K."/>
            <person name="Thang M."/>
            <person name="Chan C."/>
        </authorList>
    </citation>
    <scope>NUCLEOTIDE SEQUENCE [LARGE SCALE GENOMIC DNA]</scope>
</reference>
<dbReference type="Proteomes" id="UP001189429">
    <property type="component" value="Unassembled WGS sequence"/>
</dbReference>
<gene>
    <name evidence="2" type="ORF">PCOR1329_LOCUS7337</name>
</gene>
<sequence length="118" mass="13212">MATFACGASRTVPEGGKVQEKKMVCEMLAFFTERLSTASVSEVAELVGHVRIKTHKKHDNQEQLCTSMWHFIPTRKYSETVNAWMQAPTIAEGGKRLHGRAPRGPLGRVISQFPEDKK</sequence>
<keyword evidence="3" id="KW-1185">Reference proteome</keyword>
<proteinExistence type="predicted"/>
<comment type="caution">
    <text evidence="2">The sequence shown here is derived from an EMBL/GenBank/DDBJ whole genome shotgun (WGS) entry which is preliminary data.</text>
</comment>
<accession>A0ABN9PZ91</accession>
<evidence type="ECO:0000313" key="3">
    <source>
        <dbReference type="Proteomes" id="UP001189429"/>
    </source>
</evidence>
<dbReference type="EMBL" id="CAUYUJ010001991">
    <property type="protein sequence ID" value="CAK0798643.1"/>
    <property type="molecule type" value="Genomic_DNA"/>
</dbReference>
<name>A0ABN9PZ91_9DINO</name>